<dbReference type="PANTHER" id="PTHR10605">
    <property type="entry name" value="HEPARAN SULFATE SULFOTRANSFERASE"/>
    <property type="match status" value="1"/>
</dbReference>
<sequence length="286" mass="33036">MTAAAQQEMRYPDFLCIGAQKAGTTWLDANLRRHPQIWMPWIKELQFFNDVHIPAHRAWTGRHRWQHAEKAARRLVRRAEDKPLDMTILHRITSIGTSSVSDDWYGRIFAHARADQVCGEVTPEYSLLPVQGIEHVKRLNPELKIIFLLRDPVDRCWSHLRMLAKNHTKLDLLQAAQSSDVLDRSNFVSIYQKWVSIFGFDKIYLSCLKNIAETPCEFLGDICRFLGISVHSKINLSAYEPVFVGERLEMPEAIRAVLERRLERVRDEMRALPIRRVPMVAAGVGS</sequence>
<dbReference type="EMBL" id="JAAEDI010000009">
    <property type="protein sequence ID" value="MBR0649932.1"/>
    <property type="molecule type" value="Genomic_DNA"/>
</dbReference>
<dbReference type="InterPro" id="IPR027417">
    <property type="entry name" value="P-loop_NTPase"/>
</dbReference>
<evidence type="ECO:0000313" key="3">
    <source>
        <dbReference type="Proteomes" id="UP000698752"/>
    </source>
</evidence>
<dbReference type="SUPFAM" id="SSF52540">
    <property type="entry name" value="P-loop containing nucleoside triphosphate hydrolases"/>
    <property type="match status" value="1"/>
</dbReference>
<dbReference type="PANTHER" id="PTHR10605:SF56">
    <property type="entry name" value="BIFUNCTIONAL HEPARAN SULFATE N-DEACETYLASE_N-SULFOTRANSFERASE"/>
    <property type="match status" value="1"/>
</dbReference>
<organism evidence="2 3">
    <name type="scientific">Neoroseomonas terrae</name>
    <dbReference type="NCBI Taxonomy" id="424799"/>
    <lineage>
        <taxon>Bacteria</taxon>
        <taxon>Pseudomonadati</taxon>
        <taxon>Pseudomonadota</taxon>
        <taxon>Alphaproteobacteria</taxon>
        <taxon>Acetobacterales</taxon>
        <taxon>Acetobacteraceae</taxon>
        <taxon>Neoroseomonas</taxon>
    </lineage>
</organism>
<dbReference type="InterPro" id="IPR037359">
    <property type="entry name" value="NST/OST"/>
</dbReference>
<proteinExistence type="predicted"/>
<accession>A0ABS5EGZ5</accession>
<evidence type="ECO:0000256" key="1">
    <source>
        <dbReference type="ARBA" id="ARBA00022679"/>
    </source>
</evidence>
<keyword evidence="3" id="KW-1185">Reference proteome</keyword>
<protein>
    <submittedName>
        <fullName evidence="2">Sulfotransferase</fullName>
    </submittedName>
</protein>
<dbReference type="Pfam" id="PF13469">
    <property type="entry name" value="Sulfotransfer_3"/>
    <property type="match status" value="1"/>
</dbReference>
<gene>
    <name evidence="2" type="ORF">GXW78_09675</name>
</gene>
<dbReference type="Proteomes" id="UP000698752">
    <property type="component" value="Unassembled WGS sequence"/>
</dbReference>
<dbReference type="Gene3D" id="3.40.50.300">
    <property type="entry name" value="P-loop containing nucleotide triphosphate hydrolases"/>
    <property type="match status" value="1"/>
</dbReference>
<reference evidence="3" key="1">
    <citation type="journal article" date="2021" name="Syst. Appl. Microbiol.">
        <title>Roseomonas hellenica sp. nov., isolated from roots of wild-growing Alkanna tinctoria.</title>
        <authorList>
            <person name="Rat A."/>
            <person name="Naranjo H.D."/>
            <person name="Lebbe L."/>
            <person name="Cnockaert M."/>
            <person name="Krigas N."/>
            <person name="Grigoriadou K."/>
            <person name="Maloupa E."/>
            <person name="Willems A."/>
        </authorList>
    </citation>
    <scope>NUCLEOTIDE SEQUENCE [LARGE SCALE GENOMIC DNA]</scope>
    <source>
        <strain evidence="3">LMG 31159</strain>
    </source>
</reference>
<keyword evidence="1" id="KW-0808">Transferase</keyword>
<comment type="caution">
    <text evidence="2">The sequence shown here is derived from an EMBL/GenBank/DDBJ whole genome shotgun (WGS) entry which is preliminary data.</text>
</comment>
<dbReference type="RefSeq" id="WP_211868281.1">
    <property type="nucleotide sequence ID" value="NZ_JAAEDI010000009.1"/>
</dbReference>
<name>A0ABS5EGZ5_9PROT</name>
<evidence type="ECO:0000313" key="2">
    <source>
        <dbReference type="EMBL" id="MBR0649932.1"/>
    </source>
</evidence>